<comment type="caution">
    <text evidence="3">The sequence shown here is derived from an EMBL/GenBank/DDBJ whole genome shotgun (WGS) entry which is preliminary data.</text>
</comment>
<dbReference type="Proteomes" id="UP001152519">
    <property type="component" value="Unassembled WGS sequence"/>
</dbReference>
<dbReference type="EMBL" id="CAJSLV010000042">
    <property type="protein sequence ID" value="CAG6391924.1"/>
    <property type="molecule type" value="Genomic_DNA"/>
</dbReference>
<feature type="domain" description="H repeat-associated protein N-terminal" evidence="2">
    <location>
        <begin position="27"/>
        <end position="120"/>
    </location>
</feature>
<accession>A0A9W4DKX2</accession>
<sequence length="196" mass="20409">MRAGDGEHVAGLALFEVAPGEVPDLLERLAEVPDPRDPRGVRHDLVGVLALAACAVPAGASSLPAIGEWIADAPPHVLERVGVQPDPLFPKRLFPAEATVRRLLARVDADVLDRAVGRWLADRRSPSQGRCAAWRSTGRACAAPPGPQAARSTCSPPSTTPTAWPPEPARPPRSSAAAPTARPAAPPSRPSTPSPA</sequence>
<evidence type="ECO:0000313" key="3">
    <source>
        <dbReference type="EMBL" id="CAG6391924.1"/>
    </source>
</evidence>
<protein>
    <recommendedName>
        <fullName evidence="2">H repeat-associated protein N-terminal domain-containing protein</fullName>
    </recommendedName>
</protein>
<feature type="compositionally biased region" description="Low complexity" evidence="1">
    <location>
        <begin position="172"/>
        <end position="183"/>
    </location>
</feature>
<proteinExistence type="predicted"/>
<evidence type="ECO:0000313" key="4">
    <source>
        <dbReference type="Proteomes" id="UP001152519"/>
    </source>
</evidence>
<reference evidence="3" key="1">
    <citation type="submission" date="2021-05" db="EMBL/GenBank/DDBJ databases">
        <authorList>
            <person name="Arsene-Ploetze F."/>
        </authorList>
    </citation>
    <scope>NUCLEOTIDE SEQUENCE</scope>
    <source>
        <strain evidence="3">DSM 42138</strain>
    </source>
</reference>
<organism evidence="3 4">
    <name type="scientific">Actinacidiphila cocklensis</name>
    <dbReference type="NCBI Taxonomy" id="887465"/>
    <lineage>
        <taxon>Bacteria</taxon>
        <taxon>Bacillati</taxon>
        <taxon>Actinomycetota</taxon>
        <taxon>Actinomycetes</taxon>
        <taxon>Kitasatosporales</taxon>
        <taxon>Streptomycetaceae</taxon>
        <taxon>Actinacidiphila</taxon>
    </lineage>
</organism>
<feature type="compositionally biased region" description="Low complexity" evidence="1">
    <location>
        <begin position="149"/>
        <end position="162"/>
    </location>
</feature>
<evidence type="ECO:0000256" key="1">
    <source>
        <dbReference type="SAM" id="MobiDB-lite"/>
    </source>
</evidence>
<dbReference type="InterPro" id="IPR032806">
    <property type="entry name" value="YbfD_N"/>
</dbReference>
<dbReference type="AlphaFoldDB" id="A0A9W4DKX2"/>
<feature type="compositionally biased region" description="Pro residues" evidence="1">
    <location>
        <begin position="184"/>
        <end position="196"/>
    </location>
</feature>
<evidence type="ECO:0000259" key="2">
    <source>
        <dbReference type="Pfam" id="PF13808"/>
    </source>
</evidence>
<feature type="region of interest" description="Disordered" evidence="1">
    <location>
        <begin position="138"/>
        <end position="196"/>
    </location>
</feature>
<keyword evidence="4" id="KW-1185">Reference proteome</keyword>
<name>A0A9W4DKX2_9ACTN</name>
<gene>
    <name evidence="3" type="ORF">SCOCK_140122</name>
</gene>
<dbReference type="Pfam" id="PF13808">
    <property type="entry name" value="DDE_Tnp_1_assoc"/>
    <property type="match status" value="1"/>
</dbReference>